<dbReference type="Gene3D" id="3.90.550.10">
    <property type="entry name" value="Spore Coat Polysaccharide Biosynthesis Protein SpsA, Chain A"/>
    <property type="match status" value="1"/>
</dbReference>
<proteinExistence type="inferred from homology"/>
<dbReference type="PANTHER" id="PTHR19136">
    <property type="entry name" value="MOLYBDENUM COFACTOR GUANYLYLTRANSFERASE"/>
    <property type="match status" value="1"/>
</dbReference>
<dbReference type="InterPro" id="IPR025877">
    <property type="entry name" value="MobA-like_NTP_Trfase"/>
</dbReference>
<keyword evidence="7 8" id="KW-0501">Molybdenum cofactor biosynthesis</keyword>
<dbReference type="PANTHER" id="PTHR19136:SF81">
    <property type="entry name" value="MOLYBDENUM COFACTOR GUANYLYLTRANSFERASE"/>
    <property type="match status" value="1"/>
</dbReference>
<evidence type="ECO:0000256" key="2">
    <source>
        <dbReference type="ARBA" id="ARBA00022679"/>
    </source>
</evidence>
<protein>
    <recommendedName>
        <fullName evidence="8">Molybdenum cofactor guanylyltransferase</fullName>
        <shortName evidence="8">MoCo guanylyltransferase</shortName>
        <ecNumber evidence="8">2.7.7.77</ecNumber>
    </recommendedName>
    <alternativeName>
        <fullName evidence="8">GTP:molybdopterin guanylyltransferase</fullName>
    </alternativeName>
    <alternativeName>
        <fullName evidence="8">Mo-MPT guanylyltransferase</fullName>
    </alternativeName>
    <alternativeName>
        <fullName evidence="8">Molybdopterin guanylyltransferase</fullName>
    </alternativeName>
    <alternativeName>
        <fullName evidence="8">Molybdopterin-guanine dinucleotide synthase</fullName>
        <shortName evidence="8">MGD synthase</shortName>
    </alternativeName>
</protein>
<dbReference type="RefSeq" id="WP_381420685.1">
    <property type="nucleotide sequence ID" value="NZ_JBHSDH010000010.1"/>
</dbReference>
<comment type="subunit">
    <text evidence="8">Monomer.</text>
</comment>
<evidence type="ECO:0000256" key="3">
    <source>
        <dbReference type="ARBA" id="ARBA00022723"/>
    </source>
</evidence>
<evidence type="ECO:0000256" key="7">
    <source>
        <dbReference type="ARBA" id="ARBA00023150"/>
    </source>
</evidence>
<feature type="binding site" evidence="8">
    <location>
        <position position="68"/>
    </location>
    <ligand>
        <name>GTP</name>
        <dbReference type="ChEBI" id="CHEBI:37565"/>
    </ligand>
</feature>
<comment type="domain">
    <text evidence="8">The N-terminal domain determines nucleotide recognition and specific binding, while the C-terminal domain determines the specific binding to the target protein.</text>
</comment>
<sequence length="203" mass="21854">MTFLPATAIIAGGTGSRLGGNKLATKLGNVTLFDHAVHLARGYTDIVIVVVRDEQADIPVNPLERVYDDPAIAGPLAGIAAALNWGQANGRTHILALASDTPFLPANLLDRLRHHINGDNIIFGDYDGRLQPLASLWPVSALRHLPGYLASGKKSVIGFGEYIGLVTVSWPLGEINPFFNINDPGDLSEAEQMFMLHLRNKSV</sequence>
<name>A0ABV8RFQ1_9SPHN</name>
<comment type="catalytic activity">
    <reaction evidence="8">
        <text>Mo-molybdopterin + GTP + H(+) = Mo-molybdopterin guanine dinucleotide + diphosphate</text>
        <dbReference type="Rhea" id="RHEA:34243"/>
        <dbReference type="ChEBI" id="CHEBI:15378"/>
        <dbReference type="ChEBI" id="CHEBI:33019"/>
        <dbReference type="ChEBI" id="CHEBI:37565"/>
        <dbReference type="ChEBI" id="CHEBI:71302"/>
        <dbReference type="ChEBI" id="CHEBI:71310"/>
        <dbReference type="EC" id="2.7.7.77"/>
    </reaction>
</comment>
<keyword evidence="5 8" id="KW-0460">Magnesium</keyword>
<keyword evidence="6 8" id="KW-0342">GTP-binding</keyword>
<feature type="domain" description="MobA-like NTP transferase" evidence="9">
    <location>
        <begin position="8"/>
        <end position="156"/>
    </location>
</feature>
<comment type="subcellular location">
    <subcellularLocation>
        <location evidence="8">Cytoplasm</location>
    </subcellularLocation>
</comment>
<evidence type="ECO:0000259" key="9">
    <source>
        <dbReference type="Pfam" id="PF12804"/>
    </source>
</evidence>
<comment type="function">
    <text evidence="8">Transfers a GMP moiety from GTP to Mo-molybdopterin (Mo-MPT) cofactor (Moco or molybdenum cofactor) to form Mo-molybdopterin guanine dinucleotide (Mo-MGD) cofactor.</text>
</comment>
<comment type="caution">
    <text evidence="10">The sequence shown here is derived from an EMBL/GenBank/DDBJ whole genome shotgun (WGS) entry which is preliminary data.</text>
</comment>
<keyword evidence="1 8" id="KW-0963">Cytoplasm</keyword>
<feature type="binding site" evidence="8">
    <location>
        <begin position="10"/>
        <end position="12"/>
    </location>
    <ligand>
        <name>GTP</name>
        <dbReference type="ChEBI" id="CHEBI:37565"/>
    </ligand>
</feature>
<feature type="binding site" evidence="8">
    <location>
        <position position="22"/>
    </location>
    <ligand>
        <name>GTP</name>
        <dbReference type="ChEBI" id="CHEBI:37565"/>
    </ligand>
</feature>
<dbReference type="InterPro" id="IPR013482">
    <property type="entry name" value="Molybde_CF_guanTrfase"/>
</dbReference>
<comment type="similarity">
    <text evidence="8">Belongs to the MobA family.</text>
</comment>
<evidence type="ECO:0000256" key="4">
    <source>
        <dbReference type="ARBA" id="ARBA00022741"/>
    </source>
</evidence>
<evidence type="ECO:0000256" key="5">
    <source>
        <dbReference type="ARBA" id="ARBA00022842"/>
    </source>
</evidence>
<feature type="binding site" evidence="8">
    <location>
        <position position="100"/>
    </location>
    <ligand>
        <name>GTP</name>
        <dbReference type="ChEBI" id="CHEBI:37565"/>
    </ligand>
</feature>
<dbReference type="EMBL" id="JBHSDH010000010">
    <property type="protein sequence ID" value="MFC4291086.1"/>
    <property type="molecule type" value="Genomic_DNA"/>
</dbReference>
<keyword evidence="10" id="KW-0548">Nucleotidyltransferase</keyword>
<accession>A0ABV8RFQ1</accession>
<dbReference type="SUPFAM" id="SSF53448">
    <property type="entry name" value="Nucleotide-diphospho-sugar transferases"/>
    <property type="match status" value="1"/>
</dbReference>
<gene>
    <name evidence="8" type="primary">mobA</name>
    <name evidence="10" type="ORF">ACFOWX_01520</name>
</gene>
<evidence type="ECO:0000256" key="6">
    <source>
        <dbReference type="ARBA" id="ARBA00023134"/>
    </source>
</evidence>
<evidence type="ECO:0000313" key="11">
    <source>
        <dbReference type="Proteomes" id="UP001595887"/>
    </source>
</evidence>
<feature type="binding site" evidence="8">
    <location>
        <position position="100"/>
    </location>
    <ligand>
        <name>Mg(2+)</name>
        <dbReference type="ChEBI" id="CHEBI:18420"/>
    </ligand>
</feature>
<dbReference type="Pfam" id="PF12804">
    <property type="entry name" value="NTP_transf_3"/>
    <property type="match status" value="1"/>
</dbReference>
<dbReference type="Proteomes" id="UP001595887">
    <property type="component" value="Unassembled WGS sequence"/>
</dbReference>
<keyword evidence="2 8" id="KW-0808">Transferase</keyword>
<dbReference type="CDD" id="cd02503">
    <property type="entry name" value="MobA"/>
    <property type="match status" value="1"/>
</dbReference>
<keyword evidence="4 8" id="KW-0547">Nucleotide-binding</keyword>
<dbReference type="InterPro" id="IPR029044">
    <property type="entry name" value="Nucleotide-diphossugar_trans"/>
</dbReference>
<comment type="cofactor">
    <cofactor evidence="8">
        <name>Mg(2+)</name>
        <dbReference type="ChEBI" id="CHEBI:18420"/>
    </cofactor>
</comment>
<dbReference type="GO" id="GO:0016779">
    <property type="term" value="F:nucleotidyltransferase activity"/>
    <property type="evidence" value="ECO:0007669"/>
    <property type="project" value="UniProtKB-KW"/>
</dbReference>
<evidence type="ECO:0000256" key="1">
    <source>
        <dbReference type="ARBA" id="ARBA00022490"/>
    </source>
</evidence>
<keyword evidence="3 8" id="KW-0479">Metal-binding</keyword>
<dbReference type="EC" id="2.7.7.77" evidence="8"/>
<evidence type="ECO:0000256" key="8">
    <source>
        <dbReference type="HAMAP-Rule" id="MF_00316"/>
    </source>
</evidence>
<dbReference type="HAMAP" id="MF_00316">
    <property type="entry name" value="MobA"/>
    <property type="match status" value="1"/>
</dbReference>
<evidence type="ECO:0000313" key="10">
    <source>
        <dbReference type="EMBL" id="MFC4291086.1"/>
    </source>
</evidence>
<reference evidence="11" key="1">
    <citation type="journal article" date="2019" name="Int. J. Syst. Evol. Microbiol.">
        <title>The Global Catalogue of Microorganisms (GCM) 10K type strain sequencing project: providing services to taxonomists for standard genome sequencing and annotation.</title>
        <authorList>
            <consortium name="The Broad Institute Genomics Platform"/>
            <consortium name="The Broad Institute Genome Sequencing Center for Infectious Disease"/>
            <person name="Wu L."/>
            <person name="Ma J."/>
        </authorList>
    </citation>
    <scope>NUCLEOTIDE SEQUENCE [LARGE SCALE GENOMIC DNA]</scope>
    <source>
        <strain evidence="11">CECT 8531</strain>
    </source>
</reference>
<keyword evidence="11" id="KW-1185">Reference proteome</keyword>
<organism evidence="10 11">
    <name type="scientific">Sphingorhabdus arenilitoris</name>
    <dbReference type="NCBI Taxonomy" id="1490041"/>
    <lineage>
        <taxon>Bacteria</taxon>
        <taxon>Pseudomonadati</taxon>
        <taxon>Pseudomonadota</taxon>
        <taxon>Alphaproteobacteria</taxon>
        <taxon>Sphingomonadales</taxon>
        <taxon>Sphingomonadaceae</taxon>
        <taxon>Sphingorhabdus</taxon>
    </lineage>
</organism>
<comment type="caution">
    <text evidence="8">Lacks conserved residue(s) required for the propagation of feature annotation.</text>
</comment>